<name>A0A4Z2F7G9_9TELE</name>
<dbReference type="EMBL" id="SRLO01001527">
    <property type="protein sequence ID" value="TNN37149.1"/>
    <property type="molecule type" value="Genomic_DNA"/>
</dbReference>
<evidence type="ECO:0000313" key="2">
    <source>
        <dbReference type="EMBL" id="TNN37149.1"/>
    </source>
</evidence>
<accession>A0A4Z2F7G9</accession>
<keyword evidence="3" id="KW-1185">Reference proteome</keyword>
<feature type="region of interest" description="Disordered" evidence="1">
    <location>
        <begin position="503"/>
        <end position="527"/>
    </location>
</feature>
<gene>
    <name evidence="2" type="ORF">EYF80_052693</name>
</gene>
<feature type="compositionally biased region" description="Basic residues" evidence="1">
    <location>
        <begin position="231"/>
        <end position="253"/>
    </location>
</feature>
<comment type="caution">
    <text evidence="2">The sequence shown here is derived from an EMBL/GenBank/DDBJ whole genome shotgun (WGS) entry which is preliminary data.</text>
</comment>
<protein>
    <submittedName>
        <fullName evidence="2">Uncharacterized protein</fullName>
    </submittedName>
</protein>
<feature type="compositionally biased region" description="Basic and acidic residues" evidence="1">
    <location>
        <begin position="19"/>
        <end position="29"/>
    </location>
</feature>
<feature type="region of interest" description="Disordered" evidence="1">
    <location>
        <begin position="1"/>
        <end position="40"/>
    </location>
</feature>
<dbReference type="AlphaFoldDB" id="A0A4Z2F7G9"/>
<proteinExistence type="predicted"/>
<evidence type="ECO:0000313" key="3">
    <source>
        <dbReference type="Proteomes" id="UP000314294"/>
    </source>
</evidence>
<reference evidence="2 3" key="1">
    <citation type="submission" date="2019-03" db="EMBL/GenBank/DDBJ databases">
        <title>First draft genome of Liparis tanakae, snailfish: a comprehensive survey of snailfish specific genes.</title>
        <authorList>
            <person name="Kim W."/>
            <person name="Song I."/>
            <person name="Jeong J.-H."/>
            <person name="Kim D."/>
            <person name="Kim S."/>
            <person name="Ryu S."/>
            <person name="Song J.Y."/>
            <person name="Lee S.K."/>
        </authorList>
    </citation>
    <scope>NUCLEOTIDE SEQUENCE [LARGE SCALE GENOMIC DNA]</scope>
    <source>
        <tissue evidence="2">Muscle</tissue>
    </source>
</reference>
<feature type="region of interest" description="Disordered" evidence="1">
    <location>
        <begin position="221"/>
        <end position="253"/>
    </location>
</feature>
<evidence type="ECO:0000256" key="1">
    <source>
        <dbReference type="SAM" id="MobiDB-lite"/>
    </source>
</evidence>
<dbReference type="Proteomes" id="UP000314294">
    <property type="component" value="Unassembled WGS sequence"/>
</dbReference>
<organism evidence="2 3">
    <name type="scientific">Liparis tanakae</name>
    <name type="common">Tanaka's snailfish</name>
    <dbReference type="NCBI Taxonomy" id="230148"/>
    <lineage>
        <taxon>Eukaryota</taxon>
        <taxon>Metazoa</taxon>
        <taxon>Chordata</taxon>
        <taxon>Craniata</taxon>
        <taxon>Vertebrata</taxon>
        <taxon>Euteleostomi</taxon>
        <taxon>Actinopterygii</taxon>
        <taxon>Neopterygii</taxon>
        <taxon>Teleostei</taxon>
        <taxon>Neoteleostei</taxon>
        <taxon>Acanthomorphata</taxon>
        <taxon>Eupercaria</taxon>
        <taxon>Perciformes</taxon>
        <taxon>Cottioidei</taxon>
        <taxon>Cottales</taxon>
        <taxon>Liparidae</taxon>
        <taxon>Liparis</taxon>
    </lineage>
</organism>
<sequence>MPGTKRRLRTNGESFFLQRDTKTPMERSDVPLGEDTLNAAPRLALQKTRSGKRNSPLASEPVHGELRLPPPLLLAVAAGAVVARLRVSVVDAARRPAAARRQLGGAAQRVVSDRRAPAAPRVRVGAEAVGVTPPRRGLGPGVVRRVELGGVGGRQAGRTQGGGALRVVLGVGGALRRRAVPGERGVGREARVGGRRGAAGQLAPGVQVAVGVKVLRRGAGSLVEEGGPGGGRRRGGEHGGAQRRRLQGGRRRRRPRLRPAARLLLRRQGAVDAAAAAAAALPLGVPPLLLLLAAVALLGVGEVPLDHLLLEGLPVAGGEEAGEDQLPLALHGGAQDAHARLHVGACSLSVLLPPLLPAAPPSSRSLPEDGEPFPESSEACAVGGASLLPWRLLKELFFFSAASGLAPPAPAFLPVIKPPTFFFSLLPRLLPKLPSLLATESALFLSLSLSLSLSFLVLSFPADPLLEELDEEEELFLASDPPPLAAGAAAAASPLPLELLLTDSLSDSPESGGVRASSPADAVGDSG</sequence>